<feature type="compositionally biased region" description="Low complexity" evidence="1">
    <location>
        <begin position="47"/>
        <end position="66"/>
    </location>
</feature>
<evidence type="ECO:0000256" key="2">
    <source>
        <dbReference type="SAM" id="Phobius"/>
    </source>
</evidence>
<dbReference type="EMBL" id="JBHTKN010000011">
    <property type="protein sequence ID" value="MFD1043482.1"/>
    <property type="molecule type" value="Genomic_DNA"/>
</dbReference>
<keyword evidence="4" id="KW-1185">Reference proteome</keyword>
<keyword evidence="2" id="KW-0812">Transmembrane</keyword>
<name>A0ABW3LZL4_9GAMM</name>
<feature type="compositionally biased region" description="Basic and acidic residues" evidence="1">
    <location>
        <begin position="25"/>
        <end position="39"/>
    </location>
</feature>
<accession>A0ABW3LZL4</accession>
<evidence type="ECO:0000313" key="4">
    <source>
        <dbReference type="Proteomes" id="UP001597033"/>
    </source>
</evidence>
<sequence>MNESENNDQAKGFKGLRSLGSKPGDASERPSAPERRVEAPKLPAAWSQQSDAYQQSSQPQSTTAPSPWRGWAVGLGVLAAIVLFFIWLVNQSPSKRAYPPPSIANQQQPSDANAGPIVTPPPPSNEPTITKPPVGSNLVFTSPQIRFCVFEDIRIKAAERVVDNYDQWSVDTFNAMVEDFNSRCGSFRYRSGALAPIEREAEGLRAELENEGRARMRGTPVRESTSDSTEIMGIEDDGSVAGADLPMEFPEKPEFQEIPLQPVATDNSVIERSSYDSESSSYSNQESLRQESLSYDERSSVELACITVKSRGPAAYGGCVSDQLRRLADAPRTPSTAGLSYDEKSAIELACITTKSRGPAEYNRCLVGQIDALADAPRQPSLAGLSYNEKSAIELACITKKSQGAATYNRCQTDQLNALAGGPREPSFAGLSYDEKSSIELACITRKSSGAAGYNRCLVDQLSQLDGAPRSPNMSGLSYQDRSSVELACISTKASGAASYNRCLARQLSSIGR</sequence>
<dbReference type="RefSeq" id="WP_162378059.1">
    <property type="nucleotide sequence ID" value="NZ_JBHTKN010000011.1"/>
</dbReference>
<dbReference type="Proteomes" id="UP001597033">
    <property type="component" value="Unassembled WGS sequence"/>
</dbReference>
<feature type="region of interest" description="Disordered" evidence="1">
    <location>
        <begin position="97"/>
        <end position="132"/>
    </location>
</feature>
<feature type="region of interest" description="Disordered" evidence="1">
    <location>
        <begin position="1"/>
        <end position="66"/>
    </location>
</feature>
<evidence type="ECO:0000256" key="1">
    <source>
        <dbReference type="SAM" id="MobiDB-lite"/>
    </source>
</evidence>
<evidence type="ECO:0000313" key="3">
    <source>
        <dbReference type="EMBL" id="MFD1043482.1"/>
    </source>
</evidence>
<comment type="caution">
    <text evidence="3">The sequence shown here is derived from an EMBL/GenBank/DDBJ whole genome shotgun (WGS) entry which is preliminary data.</text>
</comment>
<keyword evidence="2" id="KW-0472">Membrane</keyword>
<protein>
    <submittedName>
        <fullName evidence="3">Uncharacterized protein</fullName>
    </submittedName>
</protein>
<organism evidence="3 4">
    <name type="scientific">Pseudoxanthomonas kaohsiungensis</name>
    <dbReference type="NCBI Taxonomy" id="283923"/>
    <lineage>
        <taxon>Bacteria</taxon>
        <taxon>Pseudomonadati</taxon>
        <taxon>Pseudomonadota</taxon>
        <taxon>Gammaproteobacteria</taxon>
        <taxon>Lysobacterales</taxon>
        <taxon>Lysobacteraceae</taxon>
        <taxon>Pseudoxanthomonas</taxon>
    </lineage>
</organism>
<reference evidence="4" key="1">
    <citation type="journal article" date="2019" name="Int. J. Syst. Evol. Microbiol.">
        <title>The Global Catalogue of Microorganisms (GCM) 10K type strain sequencing project: providing services to taxonomists for standard genome sequencing and annotation.</title>
        <authorList>
            <consortium name="The Broad Institute Genomics Platform"/>
            <consortium name="The Broad Institute Genome Sequencing Center for Infectious Disease"/>
            <person name="Wu L."/>
            <person name="Ma J."/>
        </authorList>
    </citation>
    <scope>NUCLEOTIDE SEQUENCE [LARGE SCALE GENOMIC DNA]</scope>
    <source>
        <strain evidence="4">CCUG 55854</strain>
    </source>
</reference>
<gene>
    <name evidence="3" type="ORF">ACFQ2N_14105</name>
</gene>
<feature type="compositionally biased region" description="Low complexity" evidence="1">
    <location>
        <begin position="271"/>
        <end position="287"/>
    </location>
</feature>
<proteinExistence type="predicted"/>
<keyword evidence="2" id="KW-1133">Transmembrane helix</keyword>
<feature type="region of interest" description="Disordered" evidence="1">
    <location>
        <begin position="271"/>
        <end position="293"/>
    </location>
</feature>
<feature type="transmembrane region" description="Helical" evidence="2">
    <location>
        <begin position="68"/>
        <end position="89"/>
    </location>
</feature>